<proteinExistence type="predicted"/>
<dbReference type="SUPFAM" id="SSF54001">
    <property type="entry name" value="Cysteine proteinases"/>
    <property type="match status" value="1"/>
</dbReference>
<keyword evidence="2" id="KW-1185">Reference proteome</keyword>
<dbReference type="EMBL" id="JASCZI010061984">
    <property type="protein sequence ID" value="MED6139859.1"/>
    <property type="molecule type" value="Genomic_DNA"/>
</dbReference>
<evidence type="ECO:0000313" key="2">
    <source>
        <dbReference type="Proteomes" id="UP001341840"/>
    </source>
</evidence>
<sequence>MDRIYRWATEIRAKNNATIASITSGDGIHIGRCDLRSMGSRKQVVDYCCAMFNASRTERFETTFYCFKSLIMTMMLTDENIEACKGPKKEIARKREYWLFPVCKNEHWWLYVLHRRTENLWVLDSMYTEPDSEYRKSIDNYVGVLLKDLAAFVDDTGPFNGDGFDCGYEQVNGKQPNT</sequence>
<reference evidence="1 2" key="1">
    <citation type="journal article" date="2023" name="Plants (Basel)">
        <title>Bridging the Gap: Combining Genomics and Transcriptomics Approaches to Understand Stylosanthes scabra, an Orphan Legume from the Brazilian Caatinga.</title>
        <authorList>
            <person name="Ferreira-Neto J.R.C."/>
            <person name="da Silva M.D."/>
            <person name="Binneck E."/>
            <person name="de Melo N.F."/>
            <person name="da Silva R.H."/>
            <person name="de Melo A.L.T.M."/>
            <person name="Pandolfi V."/>
            <person name="Bustamante F.O."/>
            <person name="Brasileiro-Vidal A.C."/>
            <person name="Benko-Iseppon A.M."/>
        </authorList>
    </citation>
    <scope>NUCLEOTIDE SEQUENCE [LARGE SCALE GENOMIC DNA]</scope>
    <source>
        <tissue evidence="1">Leaves</tissue>
    </source>
</reference>
<dbReference type="InterPro" id="IPR038765">
    <property type="entry name" value="Papain-like_cys_pep_sf"/>
</dbReference>
<dbReference type="Gene3D" id="3.40.395.10">
    <property type="entry name" value="Adenoviral Proteinase, Chain A"/>
    <property type="match status" value="1"/>
</dbReference>
<dbReference type="Proteomes" id="UP001341840">
    <property type="component" value="Unassembled WGS sequence"/>
</dbReference>
<accession>A0ABU6SUE9</accession>
<evidence type="ECO:0008006" key="3">
    <source>
        <dbReference type="Google" id="ProtNLM"/>
    </source>
</evidence>
<organism evidence="1 2">
    <name type="scientific">Stylosanthes scabra</name>
    <dbReference type="NCBI Taxonomy" id="79078"/>
    <lineage>
        <taxon>Eukaryota</taxon>
        <taxon>Viridiplantae</taxon>
        <taxon>Streptophyta</taxon>
        <taxon>Embryophyta</taxon>
        <taxon>Tracheophyta</taxon>
        <taxon>Spermatophyta</taxon>
        <taxon>Magnoliopsida</taxon>
        <taxon>eudicotyledons</taxon>
        <taxon>Gunneridae</taxon>
        <taxon>Pentapetalae</taxon>
        <taxon>rosids</taxon>
        <taxon>fabids</taxon>
        <taxon>Fabales</taxon>
        <taxon>Fabaceae</taxon>
        <taxon>Papilionoideae</taxon>
        <taxon>50 kb inversion clade</taxon>
        <taxon>dalbergioids sensu lato</taxon>
        <taxon>Dalbergieae</taxon>
        <taxon>Pterocarpus clade</taxon>
        <taxon>Stylosanthes</taxon>
    </lineage>
</organism>
<gene>
    <name evidence="1" type="ORF">PIB30_087892</name>
</gene>
<evidence type="ECO:0000313" key="1">
    <source>
        <dbReference type="EMBL" id="MED6139859.1"/>
    </source>
</evidence>
<comment type="caution">
    <text evidence="1">The sequence shown here is derived from an EMBL/GenBank/DDBJ whole genome shotgun (WGS) entry which is preliminary data.</text>
</comment>
<name>A0ABU6SUE9_9FABA</name>
<protein>
    <recommendedName>
        <fullName evidence="3">Ubiquitin-like protease family profile domain-containing protein</fullName>
    </recommendedName>
</protein>